<dbReference type="AlphaFoldDB" id="A0A2V1IQI3"/>
<gene>
    <name evidence="3" type="ORF">C5O23_02985</name>
</gene>
<dbReference type="GO" id="GO:0003677">
    <property type="term" value="F:DNA binding"/>
    <property type="evidence" value="ECO:0007669"/>
    <property type="project" value="UniProtKB-KW"/>
</dbReference>
<dbReference type="Proteomes" id="UP000244905">
    <property type="component" value="Unassembled WGS sequence"/>
</dbReference>
<dbReference type="GeneID" id="82525314"/>
<dbReference type="Gene3D" id="4.10.520.10">
    <property type="entry name" value="IHF-like DNA-binding proteins"/>
    <property type="match status" value="1"/>
</dbReference>
<evidence type="ECO:0000256" key="2">
    <source>
        <dbReference type="ARBA" id="ARBA00023125"/>
    </source>
</evidence>
<name>A0A2V1IQI3_9BACT</name>
<evidence type="ECO:0000313" key="3">
    <source>
        <dbReference type="EMBL" id="PWB03693.1"/>
    </source>
</evidence>
<dbReference type="InterPro" id="IPR010992">
    <property type="entry name" value="IHF-like_DNA-bd_dom_sf"/>
</dbReference>
<evidence type="ECO:0000313" key="4">
    <source>
        <dbReference type="Proteomes" id="UP000244905"/>
    </source>
</evidence>
<dbReference type="Pfam" id="PF00216">
    <property type="entry name" value="Bac_DNA_binding"/>
    <property type="match status" value="1"/>
</dbReference>
<evidence type="ECO:0008006" key="5">
    <source>
        <dbReference type="Google" id="ProtNLM"/>
    </source>
</evidence>
<keyword evidence="2" id="KW-0238">DNA-binding</keyword>
<comment type="caution">
    <text evidence="3">The sequence shown here is derived from an EMBL/GenBank/DDBJ whole genome shotgun (WGS) entry which is preliminary data.</text>
</comment>
<keyword evidence="4" id="KW-1185">Reference proteome</keyword>
<reference evidence="4" key="1">
    <citation type="submission" date="2018-02" db="EMBL/GenBank/DDBJ databases">
        <authorList>
            <person name="Clavel T."/>
            <person name="Strowig T."/>
        </authorList>
    </citation>
    <scope>NUCLEOTIDE SEQUENCE [LARGE SCALE GENOMIC DNA]</scope>
    <source>
        <strain evidence="4">DSM 103720</strain>
    </source>
</reference>
<comment type="similarity">
    <text evidence="1">Belongs to the bacterial histone-like protein family.</text>
</comment>
<dbReference type="InterPro" id="IPR000119">
    <property type="entry name" value="Hist_DNA-bd"/>
</dbReference>
<dbReference type="RefSeq" id="WP_107031475.1">
    <property type="nucleotide sequence ID" value="NZ_CAOVVU010000041.1"/>
</dbReference>
<sequence length="92" mass="10260">MDNKQFISRLGKRLNRENAEVATLVEGLCKVFKECGADLDSIAIPGFGTFKSVKSDEAIVYDEVNGKRTLVPPAIRMEFAPSIVLRKKMTKQ</sequence>
<proteinExistence type="inferred from homology"/>
<accession>A0A2V1IQI3</accession>
<dbReference type="EMBL" id="PUEC01000004">
    <property type="protein sequence ID" value="PWB03693.1"/>
    <property type="molecule type" value="Genomic_DNA"/>
</dbReference>
<protein>
    <recommendedName>
        <fullName evidence="5">HU family DNA-binding protein</fullName>
    </recommendedName>
</protein>
<dbReference type="GO" id="GO:0030527">
    <property type="term" value="F:structural constituent of chromatin"/>
    <property type="evidence" value="ECO:0007669"/>
    <property type="project" value="InterPro"/>
</dbReference>
<dbReference type="SUPFAM" id="SSF47729">
    <property type="entry name" value="IHF-like DNA-binding proteins"/>
    <property type="match status" value="1"/>
</dbReference>
<organism evidence="3 4">
    <name type="scientific">Duncaniella muris</name>
    <dbReference type="NCBI Taxonomy" id="2094150"/>
    <lineage>
        <taxon>Bacteria</taxon>
        <taxon>Pseudomonadati</taxon>
        <taxon>Bacteroidota</taxon>
        <taxon>Bacteroidia</taxon>
        <taxon>Bacteroidales</taxon>
        <taxon>Muribaculaceae</taxon>
        <taxon>Duncaniella</taxon>
    </lineage>
</organism>
<evidence type="ECO:0000256" key="1">
    <source>
        <dbReference type="ARBA" id="ARBA00010529"/>
    </source>
</evidence>